<accession>A0A660CD26</accession>
<feature type="region of interest" description="Disordered" evidence="1">
    <location>
        <begin position="74"/>
        <end position="97"/>
    </location>
</feature>
<name>A0A660CD26_9PSEU</name>
<comment type="caution">
    <text evidence="2">The sequence shown here is derived from an EMBL/GenBank/DDBJ whole genome shotgun (WGS) entry which is preliminary data.</text>
</comment>
<gene>
    <name evidence="2" type="ORF">JD82_02147</name>
</gene>
<dbReference type="AlphaFoldDB" id="A0A660CD26"/>
<reference evidence="2 3" key="1">
    <citation type="submission" date="2019-07" db="EMBL/GenBank/DDBJ databases">
        <title>R&amp;d 2014.</title>
        <authorList>
            <person name="Klenk H.-P."/>
        </authorList>
    </citation>
    <scope>NUCLEOTIDE SEQUENCE [LARGE SCALE GENOMIC DNA]</scope>
    <source>
        <strain evidence="2 3">DSM 43194</strain>
    </source>
</reference>
<dbReference type="RefSeq" id="WP_030534039.1">
    <property type="nucleotide sequence ID" value="NZ_JOIJ01000022.1"/>
</dbReference>
<organism evidence="2 3">
    <name type="scientific">Prauserella rugosa</name>
    <dbReference type="NCBI Taxonomy" id="43354"/>
    <lineage>
        <taxon>Bacteria</taxon>
        <taxon>Bacillati</taxon>
        <taxon>Actinomycetota</taxon>
        <taxon>Actinomycetes</taxon>
        <taxon>Pseudonocardiales</taxon>
        <taxon>Pseudonocardiaceae</taxon>
        <taxon>Prauserella</taxon>
    </lineage>
</organism>
<proteinExistence type="predicted"/>
<dbReference type="Proteomes" id="UP000317303">
    <property type="component" value="Unassembled WGS sequence"/>
</dbReference>
<evidence type="ECO:0000313" key="2">
    <source>
        <dbReference type="EMBL" id="TWH20304.1"/>
    </source>
</evidence>
<dbReference type="EMBL" id="VLJV01000001">
    <property type="protein sequence ID" value="TWH20304.1"/>
    <property type="molecule type" value="Genomic_DNA"/>
</dbReference>
<sequence>MPTESWTGRTACALQRAFRFSHERFAAHLDIGVRTVASWHQNPGITPKSNIQQLLETAYERVSASVRQRFSDELGGAADADSGPTDTAAHADAERRLTADPNMSAALEWLDTYSDREAGAHRQQVAERLAAIDARELRDRGTRRGGVTSAQVAYALEQYYGRATGGYGRYTASVAGKHVSTTILTRPEWLDLACPLATTSDGLVFDEQDRGALTVIDELTTDAAVTRLAETLELGMRLVNMPLYGLESVQVGADGIGGCVGVVPFVEYALTMDLLEGELLDALASGNGLAAGELPLRDRFLPELSSVADPSSRVCTGGALALCAIARPAGLHGDADYLLLVQQRSGNVLNANRQLSVIPKGFHQPMADLRGDTRLGLTLLREAEEELFGRDDIDNTLGDQRSADPMHPSRLTAPMRWLLERPVGERIRMECTAFGFNLVSGNYEFPSLIVIEDEEFWVQYGGQVEANWEASNLRRYSTRDPELLTELISEVTWSNEGLFAFLQGLRRLSEIGGQRVKLPSIAWETR</sequence>
<evidence type="ECO:0000313" key="3">
    <source>
        <dbReference type="Proteomes" id="UP000317303"/>
    </source>
</evidence>
<evidence type="ECO:0000256" key="1">
    <source>
        <dbReference type="SAM" id="MobiDB-lite"/>
    </source>
</evidence>
<keyword evidence="3" id="KW-1185">Reference proteome</keyword>
<protein>
    <submittedName>
        <fullName evidence="2">Uncharacterized protein</fullName>
    </submittedName>
</protein>
<dbReference type="OrthoDB" id="4523834at2"/>